<keyword evidence="3" id="KW-1185">Reference proteome</keyword>
<accession>A0A1X0NZZ2</accession>
<comment type="caution">
    <text evidence="2">The sequence shown here is derived from an EMBL/GenBank/DDBJ whole genome shotgun (WGS) entry which is preliminary data.</text>
</comment>
<dbReference type="RefSeq" id="XP_028883786.1">
    <property type="nucleotide sequence ID" value="XM_029024963.1"/>
</dbReference>
<dbReference type="Pfam" id="PF20054">
    <property type="entry name" value="Tc-38"/>
    <property type="match status" value="1"/>
</dbReference>
<gene>
    <name evidence="2" type="ORF">TM35_000112540</name>
</gene>
<feature type="domain" description="Trypanosoma Tc-38 (p38) protein" evidence="1">
    <location>
        <begin position="13"/>
        <end position="92"/>
    </location>
</feature>
<dbReference type="EMBL" id="NBCO01000011">
    <property type="protein sequence ID" value="ORC89720.1"/>
    <property type="molecule type" value="Genomic_DNA"/>
</dbReference>
<reference evidence="2 3" key="1">
    <citation type="submission" date="2017-03" db="EMBL/GenBank/DDBJ databases">
        <title>An alternative strategy for trypanosome survival in the mammalian bloodstream revealed through genome and transcriptome analysis of the ubiquitous bovine parasite Trypanosoma (Megatrypanum) theileri.</title>
        <authorList>
            <person name="Kelly S."/>
            <person name="Ivens A."/>
            <person name="Mott A."/>
            <person name="O'Neill E."/>
            <person name="Emms D."/>
            <person name="Macleod O."/>
            <person name="Voorheis P."/>
            <person name="Matthews J."/>
            <person name="Matthews K."/>
            <person name="Carrington M."/>
        </authorList>
    </citation>
    <scope>NUCLEOTIDE SEQUENCE [LARGE SCALE GENOMIC DNA]</scope>
    <source>
        <strain evidence="2">Edinburgh</strain>
    </source>
</reference>
<dbReference type="VEuPathDB" id="TriTrypDB:TM35_000112540"/>
<dbReference type="OrthoDB" id="259667at2759"/>
<dbReference type="InterPro" id="IPR045399">
    <property type="entry name" value="Tc-38"/>
</dbReference>
<sequence length="592" mass="67928">MTTIRRKAPRLFSGAVFPEETSRGLLEFAQRHNLMSDVWVPKRLVEKLKNGASILPNAILCDVSLIPGCGVIDPEVIGFDTVLVNAAHTTDVDFFERYQDNIMSGAFSPFPLTSRGVPQRENLCKEFTKLGKKNDFKSPYWVKQRSNDRHRVNAEETIYAGRYNPTDCITYEPHTFTNQLFPPAIALLMRRKASQFGYISRTWVTKKEGELHGTRLNTERLKDGPPIFTAYFSGQGNVQPVEYFCADQFEDYTVFPTTREIDLAVCGVFIGENKVRAYPLLASLAVESSAVIRHRRMVEETSKFSSPLLMGLSSNVSFLMQNIEYKERLRKFSLLHGFSQANFILHTPEVGQYLQLKPQEQGIVCSVSKESAKLHSSKQKTFCFFNADQFEEPKIVEEIIERTPTHFFIQIPLYGQLLVDCARQQCIKSGYSKMWIPASTLEYFDDTWKPLPGIVGVPEERTTSEMIIPTLYNISEINIPSDALKWWPTYFPRDAKNKLYLGEVKMLLSMRAWEQGYTSPVWITQALITQMGATRKRWSRRKTFLKGNPFLKPPSVLVGNDEYVNLEEIKDKELFTLNINHEIVDFVTEKYV</sequence>
<evidence type="ECO:0000313" key="2">
    <source>
        <dbReference type="EMBL" id="ORC89720.1"/>
    </source>
</evidence>
<dbReference type="Proteomes" id="UP000192257">
    <property type="component" value="Unassembled WGS sequence"/>
</dbReference>
<proteinExistence type="predicted"/>
<protein>
    <recommendedName>
        <fullName evidence="1">Trypanosoma Tc-38 (p38) protein domain-containing protein</fullName>
    </recommendedName>
</protein>
<dbReference type="AlphaFoldDB" id="A0A1X0NZZ2"/>
<organism evidence="2 3">
    <name type="scientific">Trypanosoma theileri</name>
    <dbReference type="NCBI Taxonomy" id="67003"/>
    <lineage>
        <taxon>Eukaryota</taxon>
        <taxon>Discoba</taxon>
        <taxon>Euglenozoa</taxon>
        <taxon>Kinetoplastea</taxon>
        <taxon>Metakinetoplastina</taxon>
        <taxon>Trypanosomatida</taxon>
        <taxon>Trypanosomatidae</taxon>
        <taxon>Trypanosoma</taxon>
    </lineage>
</organism>
<evidence type="ECO:0000313" key="3">
    <source>
        <dbReference type="Proteomes" id="UP000192257"/>
    </source>
</evidence>
<name>A0A1X0NZZ2_9TRYP</name>
<evidence type="ECO:0000259" key="1">
    <source>
        <dbReference type="Pfam" id="PF20054"/>
    </source>
</evidence>
<dbReference type="GeneID" id="39984743"/>